<sequence length="377" mass="41883">MGNAFVSFFTAPDEDSYFDPDDTGPIPITAQEANRFVSFFTAPDESSYFDPDETSSIVDWTTYPHLIRRIISFADVPTLLVLRKTSKPFQHMANAVLCSHVATRPGHNSFTLPYRFGRTAAIILPWPGEHARDYAAPTSAEHLQTRDLMKTHTRVLDISSRTTHPLYLPHLRVLRRIQFRSGPVWMYAHTTVELVDLRFPFPPQVDDTGYTIAGSGAGCGSFAKHVFTLRFDARDGHVWPGAFPVQSMAIHDLETVVVILYPTTHGAEASARAKSRATTARLTTAVFGRWLHAAVCRGTPVAVTVVGADIAAAWLGFEPETVEAGVRDLLKATNEAVKGDKNRVERGKYFVTGVAFKTHKQYRREVGAEQYSLETSE</sequence>
<dbReference type="RefSeq" id="XP_028474966.1">
    <property type="nucleotide sequence ID" value="XM_028624798.1"/>
</dbReference>
<evidence type="ECO:0000313" key="2">
    <source>
        <dbReference type="Proteomes" id="UP000279236"/>
    </source>
</evidence>
<dbReference type="EMBL" id="RSCE01000009">
    <property type="protein sequence ID" value="RSH79857.1"/>
    <property type="molecule type" value="Genomic_DNA"/>
</dbReference>
<dbReference type="Proteomes" id="UP000279236">
    <property type="component" value="Unassembled WGS sequence"/>
</dbReference>
<comment type="caution">
    <text evidence="1">The sequence shown here is derived from an EMBL/GenBank/DDBJ whole genome shotgun (WGS) entry which is preliminary data.</text>
</comment>
<protein>
    <submittedName>
        <fullName evidence="1">Uncharacterized protein</fullName>
    </submittedName>
</protein>
<keyword evidence="2" id="KW-1185">Reference proteome</keyword>
<gene>
    <name evidence="1" type="ORF">EHS24_009520</name>
</gene>
<evidence type="ECO:0000313" key="1">
    <source>
        <dbReference type="EMBL" id="RSH79857.1"/>
    </source>
</evidence>
<dbReference type="GeneID" id="39594063"/>
<name>A0A427XMB8_9TREE</name>
<accession>A0A427XMB8</accession>
<proteinExistence type="predicted"/>
<reference evidence="1 2" key="1">
    <citation type="submission" date="2018-11" db="EMBL/GenBank/DDBJ databases">
        <title>Genome sequence of Apiotrichum porosum DSM 27194.</title>
        <authorList>
            <person name="Aliyu H."/>
            <person name="Gorte O."/>
            <person name="Ochsenreither K."/>
        </authorList>
    </citation>
    <scope>NUCLEOTIDE SEQUENCE [LARGE SCALE GENOMIC DNA]</scope>
    <source>
        <strain evidence="1 2">DSM 27194</strain>
    </source>
</reference>
<organism evidence="1 2">
    <name type="scientific">Apiotrichum porosum</name>
    <dbReference type="NCBI Taxonomy" id="105984"/>
    <lineage>
        <taxon>Eukaryota</taxon>
        <taxon>Fungi</taxon>
        <taxon>Dikarya</taxon>
        <taxon>Basidiomycota</taxon>
        <taxon>Agaricomycotina</taxon>
        <taxon>Tremellomycetes</taxon>
        <taxon>Trichosporonales</taxon>
        <taxon>Trichosporonaceae</taxon>
        <taxon>Apiotrichum</taxon>
    </lineage>
</organism>
<dbReference type="AlphaFoldDB" id="A0A427XMB8"/>